<keyword evidence="2" id="KW-1185">Reference proteome</keyword>
<dbReference type="AlphaFoldDB" id="A0A1H3SF52"/>
<name>A0A1H3SF52_9FIRM</name>
<keyword evidence="1" id="KW-0449">Lipoprotein</keyword>
<reference evidence="1 2" key="1">
    <citation type="submission" date="2016-10" db="EMBL/GenBank/DDBJ databases">
        <authorList>
            <person name="de Groot N.N."/>
        </authorList>
    </citation>
    <scope>NUCLEOTIDE SEQUENCE [LARGE SCALE GENOMIC DNA]</scope>
    <source>
        <strain evidence="1 2">DSM 21650</strain>
    </source>
</reference>
<gene>
    <name evidence="1" type="ORF">SAMN05660462_02880</name>
</gene>
<dbReference type="PANTHER" id="PTHR37507">
    <property type="entry name" value="SPORULATION PROTEIN YDCC"/>
    <property type="match status" value="1"/>
</dbReference>
<protein>
    <submittedName>
        <fullName evidence="1">Outer membrane lipoprotein-sorting protein</fullName>
    </submittedName>
</protein>
<dbReference type="CDD" id="cd16325">
    <property type="entry name" value="LolA"/>
    <property type="match status" value="1"/>
</dbReference>
<dbReference type="SUPFAM" id="SSF89392">
    <property type="entry name" value="Prokaryotic lipoproteins and lipoprotein localization factors"/>
    <property type="match status" value="1"/>
</dbReference>
<evidence type="ECO:0000313" key="1">
    <source>
        <dbReference type="EMBL" id="SDZ36703.1"/>
    </source>
</evidence>
<dbReference type="Gene3D" id="2.50.20.10">
    <property type="entry name" value="Lipoprotein localisation LolA/LolB/LppX"/>
    <property type="match status" value="1"/>
</dbReference>
<organism evidence="1 2">
    <name type="scientific">Proteiniborus ethanoligenes</name>
    <dbReference type="NCBI Taxonomy" id="415015"/>
    <lineage>
        <taxon>Bacteria</taxon>
        <taxon>Bacillati</taxon>
        <taxon>Bacillota</taxon>
        <taxon>Clostridia</taxon>
        <taxon>Eubacteriales</taxon>
        <taxon>Proteiniborus</taxon>
    </lineage>
</organism>
<dbReference type="EMBL" id="FNQE01000043">
    <property type="protein sequence ID" value="SDZ36703.1"/>
    <property type="molecule type" value="Genomic_DNA"/>
</dbReference>
<dbReference type="PANTHER" id="PTHR37507:SF2">
    <property type="entry name" value="SPORULATION PROTEIN YDCC"/>
    <property type="match status" value="1"/>
</dbReference>
<dbReference type="STRING" id="415015.SAMN05660462_02880"/>
<dbReference type="InterPro" id="IPR029046">
    <property type="entry name" value="LolA/LolB/LppX"/>
</dbReference>
<evidence type="ECO:0000313" key="2">
    <source>
        <dbReference type="Proteomes" id="UP000198625"/>
    </source>
</evidence>
<dbReference type="Pfam" id="PF03548">
    <property type="entry name" value="LolA"/>
    <property type="match status" value="1"/>
</dbReference>
<accession>A0A1H3SF52</accession>
<proteinExistence type="predicted"/>
<dbReference type="Proteomes" id="UP000198625">
    <property type="component" value="Unassembled WGS sequence"/>
</dbReference>
<dbReference type="InterPro" id="IPR052944">
    <property type="entry name" value="Sporulation_related"/>
</dbReference>
<dbReference type="InterPro" id="IPR004564">
    <property type="entry name" value="OM_lipoprot_carrier_LolA-like"/>
</dbReference>
<sequence>MKGFKLFFLVGILFFIWSCSKPTEENVFYEAQKYFNKIETYRCIVDVTVKGNKDTESYKAKHVFKKPNKYIIEILEPLENKGNITLYDGKQAWLYNKQVDESFIIKDLEQSLDKSLFVGYFLRSVMTNENIVMYFEEIEDKKYLVLEVDIPGNNKHRSIERLWIDSSNYHPYKLVIYKENGEIFTEVDYSEFKANIKINDEDFNIKTGLDYIRKL</sequence>